<feature type="compositionally biased region" description="Basic and acidic residues" evidence="11">
    <location>
        <begin position="90"/>
        <end position="103"/>
    </location>
</feature>
<gene>
    <name evidence="13" type="ORF">NDU88_000121</name>
</gene>
<comment type="caution">
    <text evidence="13">The sequence shown here is derived from an EMBL/GenBank/DDBJ whole genome shotgun (WGS) entry which is preliminary data.</text>
</comment>
<dbReference type="Gene3D" id="3.30.160.60">
    <property type="entry name" value="Classic Zinc Finger"/>
    <property type="match status" value="6"/>
</dbReference>
<dbReference type="PROSITE" id="PS50157">
    <property type="entry name" value="ZINC_FINGER_C2H2_2"/>
    <property type="match status" value="7"/>
</dbReference>
<dbReference type="PANTHER" id="PTHR24393">
    <property type="entry name" value="ZINC FINGER PROTEIN"/>
    <property type="match status" value="1"/>
</dbReference>
<keyword evidence="9" id="KW-0539">Nucleus</keyword>
<evidence type="ECO:0000256" key="9">
    <source>
        <dbReference type="ARBA" id="ARBA00023242"/>
    </source>
</evidence>
<evidence type="ECO:0000256" key="1">
    <source>
        <dbReference type="ARBA" id="ARBA00004123"/>
    </source>
</evidence>
<sequence>MKRLWLAARLRRGDCGVVWHPCACSSIHAVPATEECTDTTGQCVRSNKADLPANFPKHVQVTVKAKADVEAPFSLQEHQTDSHRMSIENETLKSEEENTEQKIKKPNNSPERFETKEPFSENKENPAVQSPDPEQLYQRLNVPISAEDTPDEPTESGQGSSTKPKLKKLRDKKKSIEYICAKYGKSFCRPTELLKYQRTCIGDNSDIFNELGKYFKRFPSTDQKTDIQVKLSPCVEKENILNNPPSLQICQQENTEEQGKPIPSTNNEGHASRSPLLVPHQDTNANFAESGKSIDGLSLQRQHEQHRQKQYPCMKCEKSYNDLSALKKHHDKHTGKRYSCTECEKSFGDLSTLKRHHDKHIGKRYPCAECGKTYSRISCLNRHKIKHTNSRPETDVTSNLSLQGHHDKHRRKRYHPCTKCEKSFSGLSALRRHNEKHTGKRYPCTECEKSFTDLSALRKHHEKHTGTRYLCTDCEKSFCNLSTLKRHSEKHIGKRYPCTECGKTYSRNSCLTKHKIVHTVNKPHPSTRRRSDFNTNLNLTD</sequence>
<evidence type="ECO:0000256" key="5">
    <source>
        <dbReference type="ARBA" id="ARBA00022771"/>
    </source>
</evidence>
<dbReference type="AlphaFoldDB" id="A0AAV7SVG1"/>
<evidence type="ECO:0000256" key="8">
    <source>
        <dbReference type="ARBA" id="ARBA00023163"/>
    </source>
</evidence>
<name>A0AAV7SVG1_PLEWA</name>
<keyword evidence="3" id="KW-0479">Metal-binding</keyword>
<proteinExistence type="inferred from homology"/>
<dbReference type="Pfam" id="PF00096">
    <property type="entry name" value="zf-C2H2"/>
    <property type="match status" value="7"/>
</dbReference>
<evidence type="ECO:0000256" key="4">
    <source>
        <dbReference type="ARBA" id="ARBA00022737"/>
    </source>
</evidence>
<keyword evidence="8" id="KW-0804">Transcription</keyword>
<evidence type="ECO:0000256" key="6">
    <source>
        <dbReference type="ARBA" id="ARBA00022833"/>
    </source>
</evidence>
<dbReference type="GO" id="GO:0005634">
    <property type="term" value="C:nucleus"/>
    <property type="evidence" value="ECO:0007669"/>
    <property type="project" value="UniProtKB-SubCell"/>
</dbReference>
<keyword evidence="6" id="KW-0862">Zinc</keyword>
<dbReference type="PROSITE" id="PS00028">
    <property type="entry name" value="ZINC_FINGER_C2H2_1"/>
    <property type="match status" value="7"/>
</dbReference>
<dbReference type="SUPFAM" id="SSF57667">
    <property type="entry name" value="beta-beta-alpha zinc fingers"/>
    <property type="match status" value="5"/>
</dbReference>
<dbReference type="GO" id="GO:0008270">
    <property type="term" value="F:zinc ion binding"/>
    <property type="evidence" value="ECO:0007669"/>
    <property type="project" value="UniProtKB-KW"/>
</dbReference>
<protein>
    <recommendedName>
        <fullName evidence="12">C2H2-type domain-containing protein</fullName>
    </recommendedName>
</protein>
<keyword evidence="7" id="KW-0805">Transcription regulation</keyword>
<dbReference type="FunFam" id="3.30.160.60:FF:000038">
    <property type="entry name" value="Zinc finger protein 624"/>
    <property type="match status" value="1"/>
</dbReference>
<feature type="region of interest" description="Disordered" evidence="11">
    <location>
        <begin position="522"/>
        <end position="541"/>
    </location>
</feature>
<dbReference type="InterPro" id="IPR013087">
    <property type="entry name" value="Znf_C2H2_type"/>
</dbReference>
<feature type="domain" description="C2H2-type" evidence="12">
    <location>
        <begin position="338"/>
        <end position="365"/>
    </location>
</feature>
<dbReference type="EMBL" id="JANPWB010000007">
    <property type="protein sequence ID" value="KAJ1168172.1"/>
    <property type="molecule type" value="Genomic_DNA"/>
</dbReference>
<keyword evidence="5 10" id="KW-0863">Zinc-finger</keyword>
<evidence type="ECO:0000256" key="3">
    <source>
        <dbReference type="ARBA" id="ARBA00022723"/>
    </source>
</evidence>
<dbReference type="InterPro" id="IPR036236">
    <property type="entry name" value="Znf_C2H2_sf"/>
</dbReference>
<dbReference type="FunFam" id="3.30.160.60:FF:000340">
    <property type="entry name" value="zinc finger protein 473 isoform X1"/>
    <property type="match status" value="1"/>
</dbReference>
<dbReference type="PANTHER" id="PTHR24393:SF158">
    <property type="entry name" value="C2H2-TYPE DOMAIN-CONTAINING PROTEIN"/>
    <property type="match status" value="1"/>
</dbReference>
<dbReference type="FunFam" id="3.30.160.60:FF:000003">
    <property type="entry name" value="Zinc finger protein 3 homolog"/>
    <property type="match status" value="1"/>
</dbReference>
<keyword evidence="14" id="KW-1185">Reference proteome</keyword>
<evidence type="ECO:0000259" key="12">
    <source>
        <dbReference type="PROSITE" id="PS50157"/>
    </source>
</evidence>
<feature type="region of interest" description="Disordered" evidence="11">
    <location>
        <begin position="90"/>
        <end position="168"/>
    </location>
</feature>
<comment type="similarity">
    <text evidence="2">Belongs to the krueppel C2H2-type zinc-finger protein family.</text>
</comment>
<evidence type="ECO:0000256" key="10">
    <source>
        <dbReference type="PROSITE-ProRule" id="PRU00042"/>
    </source>
</evidence>
<organism evidence="13 14">
    <name type="scientific">Pleurodeles waltl</name>
    <name type="common">Iberian ribbed newt</name>
    <dbReference type="NCBI Taxonomy" id="8319"/>
    <lineage>
        <taxon>Eukaryota</taxon>
        <taxon>Metazoa</taxon>
        <taxon>Chordata</taxon>
        <taxon>Craniata</taxon>
        <taxon>Vertebrata</taxon>
        <taxon>Euteleostomi</taxon>
        <taxon>Amphibia</taxon>
        <taxon>Batrachia</taxon>
        <taxon>Caudata</taxon>
        <taxon>Salamandroidea</taxon>
        <taxon>Salamandridae</taxon>
        <taxon>Pleurodelinae</taxon>
        <taxon>Pleurodeles</taxon>
    </lineage>
</organism>
<dbReference type="FunFam" id="3.30.160.60:FF:000100">
    <property type="entry name" value="Zinc finger 45-like"/>
    <property type="match status" value="1"/>
</dbReference>
<feature type="compositionally biased region" description="Basic and acidic residues" evidence="11">
    <location>
        <begin position="111"/>
        <end position="124"/>
    </location>
</feature>
<evidence type="ECO:0000313" key="13">
    <source>
        <dbReference type="EMBL" id="KAJ1168172.1"/>
    </source>
</evidence>
<evidence type="ECO:0000313" key="14">
    <source>
        <dbReference type="Proteomes" id="UP001066276"/>
    </source>
</evidence>
<evidence type="ECO:0000256" key="7">
    <source>
        <dbReference type="ARBA" id="ARBA00023015"/>
    </source>
</evidence>
<dbReference type="Proteomes" id="UP001066276">
    <property type="component" value="Chromosome 4_1"/>
</dbReference>
<feature type="domain" description="C2H2-type" evidence="12">
    <location>
        <begin position="365"/>
        <end position="392"/>
    </location>
</feature>
<feature type="region of interest" description="Disordered" evidence="11">
    <location>
        <begin position="252"/>
        <end position="278"/>
    </location>
</feature>
<reference evidence="13" key="1">
    <citation type="journal article" date="2022" name="bioRxiv">
        <title>Sequencing and chromosome-scale assembly of the giantPleurodeles waltlgenome.</title>
        <authorList>
            <person name="Brown T."/>
            <person name="Elewa A."/>
            <person name="Iarovenko S."/>
            <person name="Subramanian E."/>
            <person name="Araus A.J."/>
            <person name="Petzold A."/>
            <person name="Susuki M."/>
            <person name="Suzuki K.-i.T."/>
            <person name="Hayashi T."/>
            <person name="Toyoda A."/>
            <person name="Oliveira C."/>
            <person name="Osipova E."/>
            <person name="Leigh N.D."/>
            <person name="Simon A."/>
            <person name="Yun M.H."/>
        </authorList>
    </citation>
    <scope>NUCLEOTIDE SEQUENCE</scope>
    <source>
        <strain evidence="13">20211129_DDA</strain>
        <tissue evidence="13">Liver</tissue>
    </source>
</reference>
<feature type="domain" description="C2H2-type" evidence="12">
    <location>
        <begin position="415"/>
        <end position="442"/>
    </location>
</feature>
<feature type="domain" description="C2H2-type" evidence="12">
    <location>
        <begin position="311"/>
        <end position="338"/>
    </location>
</feature>
<dbReference type="SMART" id="SM00355">
    <property type="entry name" value="ZnF_C2H2"/>
    <property type="match status" value="7"/>
</dbReference>
<feature type="domain" description="C2H2-type" evidence="12">
    <location>
        <begin position="442"/>
        <end position="469"/>
    </location>
</feature>
<feature type="domain" description="C2H2-type" evidence="12">
    <location>
        <begin position="496"/>
        <end position="523"/>
    </location>
</feature>
<evidence type="ECO:0000256" key="11">
    <source>
        <dbReference type="SAM" id="MobiDB-lite"/>
    </source>
</evidence>
<comment type="subcellular location">
    <subcellularLocation>
        <location evidence="1">Nucleus</location>
    </subcellularLocation>
</comment>
<keyword evidence="4" id="KW-0677">Repeat</keyword>
<dbReference type="GO" id="GO:0001228">
    <property type="term" value="F:DNA-binding transcription activator activity, RNA polymerase II-specific"/>
    <property type="evidence" value="ECO:0007669"/>
    <property type="project" value="TreeGrafter"/>
</dbReference>
<feature type="domain" description="C2H2-type" evidence="12">
    <location>
        <begin position="469"/>
        <end position="496"/>
    </location>
</feature>
<dbReference type="GO" id="GO:0000978">
    <property type="term" value="F:RNA polymerase II cis-regulatory region sequence-specific DNA binding"/>
    <property type="evidence" value="ECO:0007669"/>
    <property type="project" value="TreeGrafter"/>
</dbReference>
<accession>A0AAV7SVG1</accession>
<evidence type="ECO:0000256" key="2">
    <source>
        <dbReference type="ARBA" id="ARBA00006991"/>
    </source>
</evidence>